<feature type="non-terminal residue" evidence="2">
    <location>
        <position position="72"/>
    </location>
</feature>
<keyword evidence="3" id="KW-1185">Reference proteome</keyword>
<feature type="compositionally biased region" description="Low complexity" evidence="1">
    <location>
        <begin position="18"/>
        <end position="32"/>
    </location>
</feature>
<accession>A0ABS8SXY8</accession>
<sequence length="72" mass="8143">MAKTPMKNVRRSNKRLKNSSISSSPVEISNSSTDDYPESSYSCLNKPSSSFPKRGKIDSSITFSLEDMQMFW</sequence>
<evidence type="ECO:0000256" key="1">
    <source>
        <dbReference type="SAM" id="MobiDB-lite"/>
    </source>
</evidence>
<reference evidence="2 3" key="1">
    <citation type="journal article" date="2021" name="BMC Genomics">
        <title>Datura genome reveals duplications of psychoactive alkaloid biosynthetic genes and high mutation rate following tissue culture.</title>
        <authorList>
            <person name="Rajewski A."/>
            <person name="Carter-House D."/>
            <person name="Stajich J."/>
            <person name="Litt A."/>
        </authorList>
    </citation>
    <scope>NUCLEOTIDE SEQUENCE [LARGE SCALE GENOMIC DNA]</scope>
    <source>
        <strain evidence="2">AR-01</strain>
    </source>
</reference>
<name>A0ABS8SXY8_DATST</name>
<feature type="compositionally biased region" description="Basic residues" evidence="1">
    <location>
        <begin position="8"/>
        <end position="17"/>
    </location>
</feature>
<organism evidence="2 3">
    <name type="scientific">Datura stramonium</name>
    <name type="common">Jimsonweed</name>
    <name type="synonym">Common thornapple</name>
    <dbReference type="NCBI Taxonomy" id="4076"/>
    <lineage>
        <taxon>Eukaryota</taxon>
        <taxon>Viridiplantae</taxon>
        <taxon>Streptophyta</taxon>
        <taxon>Embryophyta</taxon>
        <taxon>Tracheophyta</taxon>
        <taxon>Spermatophyta</taxon>
        <taxon>Magnoliopsida</taxon>
        <taxon>eudicotyledons</taxon>
        <taxon>Gunneridae</taxon>
        <taxon>Pentapetalae</taxon>
        <taxon>asterids</taxon>
        <taxon>lamiids</taxon>
        <taxon>Solanales</taxon>
        <taxon>Solanaceae</taxon>
        <taxon>Solanoideae</taxon>
        <taxon>Datureae</taxon>
        <taxon>Datura</taxon>
    </lineage>
</organism>
<protein>
    <submittedName>
        <fullName evidence="2">Uncharacterized protein</fullName>
    </submittedName>
</protein>
<dbReference type="EMBL" id="JACEIK010000903">
    <property type="protein sequence ID" value="MCD7463680.1"/>
    <property type="molecule type" value="Genomic_DNA"/>
</dbReference>
<comment type="caution">
    <text evidence="2">The sequence shown here is derived from an EMBL/GenBank/DDBJ whole genome shotgun (WGS) entry which is preliminary data.</text>
</comment>
<dbReference type="Proteomes" id="UP000823775">
    <property type="component" value="Unassembled WGS sequence"/>
</dbReference>
<feature type="compositionally biased region" description="Polar residues" evidence="1">
    <location>
        <begin position="39"/>
        <end position="51"/>
    </location>
</feature>
<proteinExistence type="predicted"/>
<gene>
    <name evidence="2" type="ORF">HAX54_051124</name>
</gene>
<feature type="region of interest" description="Disordered" evidence="1">
    <location>
        <begin position="1"/>
        <end position="56"/>
    </location>
</feature>
<evidence type="ECO:0000313" key="3">
    <source>
        <dbReference type="Proteomes" id="UP000823775"/>
    </source>
</evidence>
<evidence type="ECO:0000313" key="2">
    <source>
        <dbReference type="EMBL" id="MCD7463680.1"/>
    </source>
</evidence>